<keyword evidence="3" id="KW-1185">Reference proteome</keyword>
<gene>
    <name evidence="2" type="ORF">DCCM_2541</name>
</gene>
<dbReference type="Pfam" id="PF05050">
    <property type="entry name" value="Methyltransf_21"/>
    <property type="match status" value="1"/>
</dbReference>
<dbReference type="PANTHER" id="PTHR34203">
    <property type="entry name" value="METHYLTRANSFERASE, FKBM FAMILY PROTEIN"/>
    <property type="match status" value="1"/>
</dbReference>
<dbReference type="GO" id="GO:0008168">
    <property type="term" value="F:methyltransferase activity"/>
    <property type="evidence" value="ECO:0007669"/>
    <property type="project" value="UniProtKB-KW"/>
</dbReference>
<comment type="caution">
    <text evidence="2">The sequence shown here is derived from an EMBL/GenBank/DDBJ whole genome shotgun (WGS) entry which is preliminary data.</text>
</comment>
<reference evidence="3" key="1">
    <citation type="submission" date="2018-02" db="EMBL/GenBank/DDBJ databases">
        <title>Genome sequence of Desulfocucumis palustris strain NAW-5.</title>
        <authorList>
            <person name="Watanabe M."/>
            <person name="Kojima H."/>
            <person name="Fukui M."/>
        </authorList>
    </citation>
    <scope>NUCLEOTIDE SEQUENCE [LARGE SCALE GENOMIC DNA]</scope>
    <source>
        <strain evidence="3">NAW-5</strain>
    </source>
</reference>
<keyword evidence="2" id="KW-0489">Methyltransferase</keyword>
<evidence type="ECO:0000313" key="2">
    <source>
        <dbReference type="EMBL" id="GBF33440.1"/>
    </source>
</evidence>
<evidence type="ECO:0000259" key="1">
    <source>
        <dbReference type="Pfam" id="PF05050"/>
    </source>
</evidence>
<dbReference type="Proteomes" id="UP000239549">
    <property type="component" value="Unassembled WGS sequence"/>
</dbReference>
<dbReference type="EMBL" id="BFAV01000102">
    <property type="protein sequence ID" value="GBF33440.1"/>
    <property type="molecule type" value="Genomic_DNA"/>
</dbReference>
<dbReference type="InterPro" id="IPR006342">
    <property type="entry name" value="FkbM_mtfrase"/>
</dbReference>
<proteinExistence type="predicted"/>
<dbReference type="PANTHER" id="PTHR34203:SF15">
    <property type="entry name" value="SLL1173 PROTEIN"/>
    <property type="match status" value="1"/>
</dbReference>
<dbReference type="Gene3D" id="3.40.50.150">
    <property type="entry name" value="Vaccinia Virus protein VP39"/>
    <property type="match status" value="1"/>
</dbReference>
<dbReference type="InterPro" id="IPR052514">
    <property type="entry name" value="SAM-dependent_MTase"/>
</dbReference>
<feature type="domain" description="Methyltransferase FkbM" evidence="1">
    <location>
        <begin position="197"/>
        <end position="330"/>
    </location>
</feature>
<dbReference type="SUPFAM" id="SSF53335">
    <property type="entry name" value="S-adenosyl-L-methionine-dependent methyltransferases"/>
    <property type="match status" value="1"/>
</dbReference>
<keyword evidence="2" id="KW-0808">Transferase</keyword>
<accession>A0A2L2XBF3</accession>
<sequence length="369" mass="41406">MISSPENIKKAEDILQGLGPGKIYIYGAGNAGAMTFKLLQDAGIEVQAFFDRRAETGGYYCGRPVYKAAEADLSGKSRKESVIIIAFICDCLELADVRQRLLELGWEKIYYFHDIYNCLVCGKGGHQEDRKDFINCALEKVIKVAELMEDDESYEVFENFFKAIISGNPAYFSLPSEKPQYFVDDVPFNKGYARFIDCGAFDGDTALALKRYRGEAEALVLFEPDSENFKSLCANLKNNRIAKEQVLFPCGVWRNSEMLRFRSGIKSSSGISENGDTFIQCIAIDDAIADFAPTFVKMDIEGAEYEALAGAEQTIRRYMPDLAISVYHRIEHLWQVPLLIESIAPGYKFYLRCHGLHGMETILYAVGGT</sequence>
<evidence type="ECO:0000313" key="3">
    <source>
        <dbReference type="Proteomes" id="UP000239549"/>
    </source>
</evidence>
<dbReference type="GO" id="GO:0032259">
    <property type="term" value="P:methylation"/>
    <property type="evidence" value="ECO:0007669"/>
    <property type="project" value="UniProtKB-KW"/>
</dbReference>
<protein>
    <submittedName>
        <fullName evidence="2">Methyltransferase FkbM family</fullName>
    </submittedName>
</protein>
<dbReference type="NCBIfam" id="TIGR01444">
    <property type="entry name" value="fkbM_fam"/>
    <property type="match status" value="1"/>
</dbReference>
<name>A0A2L2XBF3_9FIRM</name>
<organism evidence="2 3">
    <name type="scientific">Desulfocucumis palustris</name>
    <dbReference type="NCBI Taxonomy" id="1898651"/>
    <lineage>
        <taxon>Bacteria</taxon>
        <taxon>Bacillati</taxon>
        <taxon>Bacillota</taxon>
        <taxon>Clostridia</taxon>
        <taxon>Eubacteriales</taxon>
        <taxon>Desulfocucumaceae</taxon>
        <taxon>Desulfocucumis</taxon>
    </lineage>
</organism>
<dbReference type="InterPro" id="IPR029063">
    <property type="entry name" value="SAM-dependent_MTases_sf"/>
</dbReference>
<dbReference type="AlphaFoldDB" id="A0A2L2XBF3"/>